<evidence type="ECO:0000259" key="7">
    <source>
        <dbReference type="PROSITE" id="PS50217"/>
    </source>
</evidence>
<sequence length="404" mass="43417">MAATAGMPNLDIGMHLCTGDFNHMGFGSDMMLDPRMGLRLFGIKSEKDHIESPGQSVLTPSMFYTTGDHGGSGNPMDCVEGLPFGDESAEAAGPIHPDMGRTSPCIVAKAPSSAAQNYGPSLASPPESLASPLSASRMPASTSCEAKRKRSATQTGPSSAMQTRSTTKAAGPSSASTATKAHTKRGAAKEAREEARRNRCQERNRIAASKCREKKRAWMQDLETTKAELESQHASLQREYNGLLEEATQIKTSLMNHAGCNDRNIDLWIEAEAVRFVRRANRMYQEAMSNNTRRSSIASPASLQSQQGSIAYSISGGSDDTHLSSSGLEGGSITCDYMPGPIYLDDGRNSVIEKAEALTEDPLGICEGMHERRLSVNAEHLEKLTFKQACHGKATEAGIERAET</sequence>
<evidence type="ECO:0000256" key="5">
    <source>
        <dbReference type="SAM" id="Coils"/>
    </source>
</evidence>
<evidence type="ECO:0000313" key="9">
    <source>
        <dbReference type="Proteomes" id="UP000054481"/>
    </source>
</evidence>
<feature type="compositionally biased region" description="Polar residues" evidence="6">
    <location>
        <begin position="152"/>
        <end position="180"/>
    </location>
</feature>
<reference evidence="8 9" key="1">
    <citation type="journal article" date="2014" name="Genome Biol. Evol.">
        <title>Comparative genomics and transcriptomics analyses reveal divergent lifestyle features of nematode endoparasitic fungus Hirsutella minnesotensis.</title>
        <authorList>
            <person name="Lai Y."/>
            <person name="Liu K."/>
            <person name="Zhang X."/>
            <person name="Zhang X."/>
            <person name="Li K."/>
            <person name="Wang N."/>
            <person name="Shu C."/>
            <person name="Wu Y."/>
            <person name="Wang C."/>
            <person name="Bushley K.E."/>
            <person name="Xiang M."/>
            <person name="Liu X."/>
        </authorList>
    </citation>
    <scope>NUCLEOTIDE SEQUENCE [LARGE SCALE GENOMIC DNA]</scope>
    <source>
        <strain evidence="8 9">3608</strain>
    </source>
</reference>
<feature type="domain" description="BZIP" evidence="7">
    <location>
        <begin position="194"/>
        <end position="257"/>
    </location>
</feature>
<gene>
    <name evidence="8" type="ORF">HIM_11733</name>
</gene>
<dbReference type="Pfam" id="PF00170">
    <property type="entry name" value="bZIP_1"/>
    <property type="match status" value="1"/>
</dbReference>
<evidence type="ECO:0000313" key="8">
    <source>
        <dbReference type="EMBL" id="KJZ68874.1"/>
    </source>
</evidence>
<keyword evidence="2" id="KW-0805">Transcription regulation</keyword>
<dbReference type="GO" id="GO:0003700">
    <property type="term" value="F:DNA-binding transcription factor activity"/>
    <property type="evidence" value="ECO:0007669"/>
    <property type="project" value="InterPro"/>
</dbReference>
<dbReference type="GO" id="GO:0005634">
    <property type="term" value="C:nucleus"/>
    <property type="evidence" value="ECO:0007669"/>
    <property type="project" value="UniProtKB-SubCell"/>
</dbReference>
<evidence type="ECO:0000256" key="4">
    <source>
        <dbReference type="ARBA" id="ARBA00023242"/>
    </source>
</evidence>
<keyword evidence="9" id="KW-1185">Reference proteome</keyword>
<accession>A0A0F8A0U9</accession>
<keyword evidence="4" id="KW-0539">Nucleus</keyword>
<dbReference type="AlphaFoldDB" id="A0A0F8A0U9"/>
<dbReference type="PROSITE" id="PS00036">
    <property type="entry name" value="BZIP_BASIC"/>
    <property type="match status" value="1"/>
</dbReference>
<feature type="compositionally biased region" description="Low complexity" evidence="6">
    <location>
        <begin position="120"/>
        <end position="136"/>
    </location>
</feature>
<dbReference type="EMBL" id="KQ030798">
    <property type="protein sequence ID" value="KJZ68874.1"/>
    <property type="molecule type" value="Genomic_DNA"/>
</dbReference>
<keyword evidence="3" id="KW-0804">Transcription</keyword>
<dbReference type="SMART" id="SM00338">
    <property type="entry name" value="BRLZ"/>
    <property type="match status" value="1"/>
</dbReference>
<feature type="compositionally biased region" description="Basic and acidic residues" evidence="6">
    <location>
        <begin position="187"/>
        <end position="200"/>
    </location>
</feature>
<dbReference type="SUPFAM" id="SSF57959">
    <property type="entry name" value="Leucine zipper domain"/>
    <property type="match status" value="1"/>
</dbReference>
<proteinExistence type="predicted"/>
<evidence type="ECO:0000256" key="3">
    <source>
        <dbReference type="ARBA" id="ARBA00023163"/>
    </source>
</evidence>
<dbReference type="CDD" id="cd14687">
    <property type="entry name" value="bZIP_ATF2"/>
    <property type="match status" value="1"/>
</dbReference>
<evidence type="ECO:0000256" key="1">
    <source>
        <dbReference type="ARBA" id="ARBA00004123"/>
    </source>
</evidence>
<feature type="coiled-coil region" evidence="5">
    <location>
        <begin position="219"/>
        <end position="246"/>
    </location>
</feature>
<dbReference type="PANTHER" id="PTHR19304">
    <property type="entry name" value="CYCLIC-AMP RESPONSE ELEMENT BINDING PROTEIN"/>
    <property type="match status" value="1"/>
</dbReference>
<dbReference type="PROSITE" id="PS50217">
    <property type="entry name" value="BZIP"/>
    <property type="match status" value="1"/>
</dbReference>
<comment type="subcellular location">
    <subcellularLocation>
        <location evidence="1">Nucleus</location>
    </subcellularLocation>
</comment>
<dbReference type="InterPro" id="IPR046347">
    <property type="entry name" value="bZIP_sf"/>
</dbReference>
<dbReference type="OrthoDB" id="295274at2759"/>
<dbReference type="Gene3D" id="1.20.5.170">
    <property type="match status" value="1"/>
</dbReference>
<evidence type="ECO:0000256" key="2">
    <source>
        <dbReference type="ARBA" id="ARBA00023015"/>
    </source>
</evidence>
<dbReference type="InterPro" id="IPR051027">
    <property type="entry name" value="bZIP_transcription_factors"/>
</dbReference>
<feature type="region of interest" description="Disordered" evidence="6">
    <location>
        <begin position="115"/>
        <end position="200"/>
    </location>
</feature>
<evidence type="ECO:0000256" key="6">
    <source>
        <dbReference type="SAM" id="MobiDB-lite"/>
    </source>
</evidence>
<dbReference type="Proteomes" id="UP000054481">
    <property type="component" value="Unassembled WGS sequence"/>
</dbReference>
<name>A0A0F8A0U9_9HYPO</name>
<organism evidence="8 9">
    <name type="scientific">Hirsutella minnesotensis 3608</name>
    <dbReference type="NCBI Taxonomy" id="1043627"/>
    <lineage>
        <taxon>Eukaryota</taxon>
        <taxon>Fungi</taxon>
        <taxon>Dikarya</taxon>
        <taxon>Ascomycota</taxon>
        <taxon>Pezizomycotina</taxon>
        <taxon>Sordariomycetes</taxon>
        <taxon>Hypocreomycetidae</taxon>
        <taxon>Hypocreales</taxon>
        <taxon>Ophiocordycipitaceae</taxon>
        <taxon>Hirsutella</taxon>
    </lineage>
</organism>
<protein>
    <recommendedName>
        <fullName evidence="7">BZIP domain-containing protein</fullName>
    </recommendedName>
</protein>
<dbReference type="InterPro" id="IPR004827">
    <property type="entry name" value="bZIP"/>
</dbReference>
<keyword evidence="5" id="KW-0175">Coiled coil</keyword>